<accession>E9R1M8</accession>
<dbReference type="RefSeq" id="WP_000360763.1">
    <property type="nucleotide sequence ID" value="NZ_AP014833.1"/>
</dbReference>
<accession>Q6KNK9</accession>
<gene>
    <name evidence="1" type="ordered locus">GBAA_4106</name>
</gene>
<dbReference type="AlphaFoldDB" id="A0A4Y1WAB1"/>
<evidence type="ECO:0000313" key="1">
    <source>
        <dbReference type="EMBL" id="AAT33226.1"/>
    </source>
</evidence>
<accession>A0A4Y1WAB1</accession>
<name>A0A4Y1WAB1_BACAN</name>
<dbReference type="GeneID" id="45023790"/>
<keyword evidence="2" id="KW-1185">Reference proteome</keyword>
<evidence type="ECO:0000313" key="2">
    <source>
        <dbReference type="Proteomes" id="UP000000594"/>
    </source>
</evidence>
<dbReference type="KEGG" id="bar:GBAA_4106"/>
<dbReference type="EMBL" id="AE017334">
    <property type="protein sequence ID" value="AAT33226.1"/>
    <property type="molecule type" value="Genomic_DNA"/>
</dbReference>
<sequence length="92" mass="10733">MDKQKAIDLLNSLEIYDYDADGEILYYALVKLNEDSKKVIESLLPEGVNFNEGLDDKGELFDITLFCWEYAEWFNGDQFMAEEPKEVYCESN</sequence>
<reference evidence="1 2" key="1">
    <citation type="journal article" date="2009" name="J. Bacteriol.">
        <title>The complete genome sequence of Bacillus anthracis Ames 'Ancestor'.</title>
        <authorList>
            <person name="Ravel J."/>
            <person name="Jiang L."/>
            <person name="Stanley S.T."/>
            <person name="Wilson M.R."/>
            <person name="Decker R.S."/>
            <person name="Read T.D."/>
            <person name="Worsham P."/>
            <person name="Keim P.S."/>
            <person name="Salzberg S.L."/>
            <person name="Fraser-Liggett C.M."/>
            <person name="Rasko D.A."/>
        </authorList>
    </citation>
    <scope>NUCLEOTIDE SEQUENCE [LARGE SCALE GENOMIC DNA]</scope>
    <source>
        <strain evidence="2">Ames ancestor</strain>
    </source>
</reference>
<organism evidence="1 2">
    <name type="scientific">Bacillus anthracis</name>
    <name type="common">anthrax bacterium</name>
    <dbReference type="NCBI Taxonomy" id="1392"/>
    <lineage>
        <taxon>Bacteria</taxon>
        <taxon>Bacillati</taxon>
        <taxon>Bacillota</taxon>
        <taxon>Bacilli</taxon>
        <taxon>Bacillales</taxon>
        <taxon>Bacillaceae</taxon>
        <taxon>Bacillus</taxon>
        <taxon>Bacillus cereus group</taxon>
    </lineage>
</organism>
<dbReference type="PATRIC" id="fig|1392.230.peg.4051"/>
<dbReference type="Proteomes" id="UP000000594">
    <property type="component" value="Chromosome"/>
</dbReference>
<dbReference type="KEGG" id="banh:HYU01_20070"/>
<protein>
    <submittedName>
        <fullName evidence="1">Uncharacterized protein</fullName>
    </submittedName>
</protein>
<proteinExistence type="predicted"/>
<accession>Q81W76</accession>